<dbReference type="SUPFAM" id="SSF56815">
    <property type="entry name" value="Sec1/munc18-like (SM) proteins"/>
    <property type="match status" value="1"/>
</dbReference>
<dbReference type="InterPro" id="IPR043154">
    <property type="entry name" value="Sec-1-like_dom1"/>
</dbReference>
<dbReference type="InterPro" id="IPR036045">
    <property type="entry name" value="Sec1-like_sf"/>
</dbReference>
<dbReference type="InterPro" id="IPR027482">
    <property type="entry name" value="Sec1-like_dom2"/>
</dbReference>
<evidence type="ECO:0008006" key="5">
    <source>
        <dbReference type="Google" id="ProtNLM"/>
    </source>
</evidence>
<name>A0ABP0DNI1_9PEZI</name>
<evidence type="ECO:0000256" key="2">
    <source>
        <dbReference type="SAM" id="MobiDB-lite"/>
    </source>
</evidence>
<dbReference type="Gene3D" id="3.40.50.2060">
    <property type="match status" value="1"/>
</dbReference>
<evidence type="ECO:0000256" key="1">
    <source>
        <dbReference type="ARBA" id="ARBA00009884"/>
    </source>
</evidence>
<comment type="caution">
    <text evidence="3">The sequence shown here is derived from an EMBL/GenBank/DDBJ whole genome shotgun (WGS) entry which is preliminary data.</text>
</comment>
<dbReference type="InterPro" id="IPR043127">
    <property type="entry name" value="Sec-1-like_dom3a"/>
</dbReference>
<feature type="compositionally biased region" description="Pro residues" evidence="2">
    <location>
        <begin position="545"/>
        <end position="557"/>
    </location>
</feature>
<reference evidence="3 4" key="1">
    <citation type="submission" date="2024-01" db="EMBL/GenBank/DDBJ databases">
        <authorList>
            <person name="Allen C."/>
            <person name="Tagirdzhanova G."/>
        </authorList>
    </citation>
    <scope>NUCLEOTIDE SEQUENCE [LARGE SCALE GENOMIC DNA]</scope>
    <source>
        <strain evidence="3 4">CBS 119000</strain>
    </source>
</reference>
<dbReference type="Gene3D" id="1.25.40.60">
    <property type="match status" value="1"/>
</dbReference>
<evidence type="ECO:0000313" key="3">
    <source>
        <dbReference type="EMBL" id="CAK7268857.1"/>
    </source>
</evidence>
<dbReference type="Gene3D" id="3.90.830.10">
    <property type="entry name" value="Syntaxin Binding Protein 1, Chain A, domain 2"/>
    <property type="match status" value="1"/>
</dbReference>
<sequence>MVLSMIEIQQQDITRGDWKVLVLDETSKKIIDNVVKEDDILNKTIANIECIEERREMNPTMDAIYILSPKPHIVDCLLADLNRRRYRRAFLVWTSLLNPKLQQRIDSAPAARQQIAGFDMLSFDFYPRESNLITFRDPWSFPVLYHPGCNNLVRQHMDDLAQKATMAHDLLPIKEGDKTTFHMVINDGETGVEKKDMELQEKDTVWVDNRHRHMKDTIDKLMGDFQKFLDRNPHFTNDKGNATSLNAIRDMLAGLPQFQEMKEAYSLHLTMAQDCMNKFQKNKLPDVASVEQTLATGLDEDYRKPRNILDQVARLLDDEAITHEDRLRLIMLYVLYRNGVIPEDINRLLAHSNLPKPLFDTIVNLELLGGRPVHGLKEVVQPPPPLFSADPKASQTSNDEEYSLSRFEPALKTLLDNLCRGQLDQAIFPYVNPPLDPHEDSVMAQSSLRAAKPSWADSNRRVPDNRQRIFVFMAGGATFSEARVCYEASAKYSRDVVLATSHMLTPHLFCRQVGDLSVNPKQLDIPLQQPQPQAPAHLFEREAPRPAPQQPAAPRPGGPAGAGAGAGALGGQRPGAVSNAGSSSGVGVPVQQMGAMTLNSGSGGTVSPAGRTPASQAAHNSSSDGKLHKAEKDKKKRNIFGMKK</sequence>
<dbReference type="Pfam" id="PF00995">
    <property type="entry name" value="Sec1"/>
    <property type="match status" value="2"/>
</dbReference>
<accession>A0ABP0DNI1</accession>
<comment type="similarity">
    <text evidence="1">Belongs to the STXBP/unc-18/SEC1 family.</text>
</comment>
<protein>
    <recommendedName>
        <fullName evidence="5">Sec1 family superfamily</fullName>
    </recommendedName>
</protein>
<keyword evidence="4" id="KW-1185">Reference proteome</keyword>
<dbReference type="PANTHER" id="PTHR11679">
    <property type="entry name" value="VESICLE PROTEIN SORTING-ASSOCIATED"/>
    <property type="match status" value="1"/>
</dbReference>
<dbReference type="InterPro" id="IPR001619">
    <property type="entry name" value="Sec1-like"/>
</dbReference>
<feature type="compositionally biased region" description="Low complexity" evidence="2">
    <location>
        <begin position="574"/>
        <end position="590"/>
    </location>
</feature>
<gene>
    <name evidence="3" type="ORF">SEPCBS119000_003274</name>
</gene>
<proteinExistence type="inferred from homology"/>
<feature type="region of interest" description="Disordered" evidence="2">
    <location>
        <begin position="543"/>
        <end position="644"/>
    </location>
</feature>
<dbReference type="Gene3D" id="3.40.50.1910">
    <property type="match status" value="1"/>
</dbReference>
<feature type="compositionally biased region" description="Basic residues" evidence="2">
    <location>
        <begin position="634"/>
        <end position="644"/>
    </location>
</feature>
<evidence type="ECO:0000313" key="4">
    <source>
        <dbReference type="Proteomes" id="UP001642502"/>
    </source>
</evidence>
<organism evidence="3 4">
    <name type="scientific">Sporothrix epigloea</name>
    <dbReference type="NCBI Taxonomy" id="1892477"/>
    <lineage>
        <taxon>Eukaryota</taxon>
        <taxon>Fungi</taxon>
        <taxon>Dikarya</taxon>
        <taxon>Ascomycota</taxon>
        <taxon>Pezizomycotina</taxon>
        <taxon>Sordariomycetes</taxon>
        <taxon>Sordariomycetidae</taxon>
        <taxon>Ophiostomatales</taxon>
        <taxon>Ophiostomataceae</taxon>
        <taxon>Sporothrix</taxon>
    </lineage>
</organism>
<dbReference type="Proteomes" id="UP001642502">
    <property type="component" value="Unassembled WGS sequence"/>
</dbReference>
<dbReference type="EMBL" id="CAWUON010000041">
    <property type="protein sequence ID" value="CAK7268857.1"/>
    <property type="molecule type" value="Genomic_DNA"/>
</dbReference>
<feature type="compositionally biased region" description="Gly residues" evidence="2">
    <location>
        <begin position="558"/>
        <end position="573"/>
    </location>
</feature>
<feature type="compositionally biased region" description="Polar residues" evidence="2">
    <location>
        <begin position="613"/>
        <end position="624"/>
    </location>
</feature>